<protein>
    <submittedName>
        <fullName evidence="1">Uncharacterized protein</fullName>
    </submittedName>
</protein>
<dbReference type="AlphaFoldDB" id="A0A448WJS3"/>
<dbReference type="Proteomes" id="UP000784294">
    <property type="component" value="Unassembled WGS sequence"/>
</dbReference>
<proteinExistence type="predicted"/>
<dbReference type="EMBL" id="CAAALY010018006">
    <property type="protein sequence ID" value="VEL13507.1"/>
    <property type="molecule type" value="Genomic_DNA"/>
</dbReference>
<keyword evidence="2" id="KW-1185">Reference proteome</keyword>
<evidence type="ECO:0000313" key="2">
    <source>
        <dbReference type="Proteomes" id="UP000784294"/>
    </source>
</evidence>
<sequence length="546" mass="58261">MKLRRDNLRSVLPHHAKFFDRTGFLGDASLYSASSPGSTSSVSSSRNLAPTTFPPLFSACSTPNCNQLGFHLIHMSTSLPSVPRSSPSLHSGVAPPILTALPVPFGSYAASIPENSSVFTNADLNSSTIVTEQQQKRRYFNLNPIPPPDLLGPIGQHYEAVASGPHIGRVLGNFPGIRIRHDLRPTLNQSPSIVPDNSLGNLVLSSGSPSTVTTTTILSSSISSGRPSDQFSCLSACTSTTPLSTSQVSANATVPPDTAEGNNAANLVPLSKVSEPQLSNADLSLPLASESLPTDTLSRAFIHLIHESPDHGPTLDDLPKFEQFTFIDKIPKSNSLEGDMTALTEVQSKIGNCEYQTKNTEQADTGPYGDSLIPISLPLALSHNEDRRSYQPEGRATCVAMKEMPNVLLRDSLLHTGQLNSLLSSETPPLNDESIIHTNNSINHCLSYSSPPLLKAASLEIGRSLSDNTSGQFLLHQSAPTSITSISLHDAVLDTKSTENSTRTIPASLKLSASLLSFEKHESSCASLFGQTHFSPIQPSNLSNNS</sequence>
<accession>A0A448WJS3</accession>
<organism evidence="1 2">
    <name type="scientific">Protopolystoma xenopodis</name>
    <dbReference type="NCBI Taxonomy" id="117903"/>
    <lineage>
        <taxon>Eukaryota</taxon>
        <taxon>Metazoa</taxon>
        <taxon>Spiralia</taxon>
        <taxon>Lophotrochozoa</taxon>
        <taxon>Platyhelminthes</taxon>
        <taxon>Monogenea</taxon>
        <taxon>Polyopisthocotylea</taxon>
        <taxon>Polystomatidea</taxon>
        <taxon>Polystomatidae</taxon>
        <taxon>Protopolystoma</taxon>
    </lineage>
</organism>
<comment type="caution">
    <text evidence="1">The sequence shown here is derived from an EMBL/GenBank/DDBJ whole genome shotgun (WGS) entry which is preliminary data.</text>
</comment>
<evidence type="ECO:0000313" key="1">
    <source>
        <dbReference type="EMBL" id="VEL13507.1"/>
    </source>
</evidence>
<gene>
    <name evidence="1" type="ORF">PXEA_LOCUS6947</name>
</gene>
<name>A0A448WJS3_9PLAT</name>
<reference evidence="1" key="1">
    <citation type="submission" date="2018-11" db="EMBL/GenBank/DDBJ databases">
        <authorList>
            <consortium name="Pathogen Informatics"/>
        </authorList>
    </citation>
    <scope>NUCLEOTIDE SEQUENCE</scope>
</reference>